<feature type="domain" description="POP1 C-terminal" evidence="6">
    <location>
        <begin position="595"/>
        <end position="778"/>
    </location>
</feature>
<dbReference type="InterPro" id="IPR055079">
    <property type="entry name" value="POP1_C"/>
</dbReference>
<dbReference type="GO" id="GO:0000172">
    <property type="term" value="C:ribonuclease MRP complex"/>
    <property type="evidence" value="ECO:0007669"/>
    <property type="project" value="InterPro"/>
</dbReference>
<dbReference type="InterPro" id="IPR012590">
    <property type="entry name" value="POPLD_dom"/>
</dbReference>
<evidence type="ECO:0000259" key="5">
    <source>
        <dbReference type="Pfam" id="PF08170"/>
    </source>
</evidence>
<evidence type="ECO:0000256" key="2">
    <source>
        <dbReference type="ARBA" id="ARBA00022694"/>
    </source>
</evidence>
<dbReference type="Proteomes" id="UP000291343">
    <property type="component" value="Unassembled WGS sequence"/>
</dbReference>
<gene>
    <name evidence="7" type="ORF">LSTR_LSTR014236</name>
</gene>
<dbReference type="AlphaFoldDB" id="A0A482XLP5"/>
<dbReference type="InterPro" id="IPR027266">
    <property type="entry name" value="TrmE/GcvT-like"/>
</dbReference>
<dbReference type="SMR" id="A0A482XLP5"/>
<dbReference type="PANTHER" id="PTHR22731:SF3">
    <property type="entry name" value="RIBONUCLEASES P_MRP PROTEIN SUBUNIT POP1"/>
    <property type="match status" value="1"/>
</dbReference>
<dbReference type="InParanoid" id="A0A482XLP5"/>
<keyword evidence="2" id="KW-0819">tRNA processing</keyword>
<dbReference type="GO" id="GO:0005655">
    <property type="term" value="C:nucleolar ribonuclease P complex"/>
    <property type="evidence" value="ECO:0007669"/>
    <property type="project" value="InterPro"/>
</dbReference>
<proteinExistence type="predicted"/>
<dbReference type="EMBL" id="QKKF02006281">
    <property type="protein sequence ID" value="RZF46470.1"/>
    <property type="molecule type" value="Genomic_DNA"/>
</dbReference>
<comment type="subcellular location">
    <subcellularLocation>
        <location evidence="1">Nucleus</location>
    </subcellularLocation>
</comment>
<evidence type="ECO:0000259" key="6">
    <source>
        <dbReference type="Pfam" id="PF22770"/>
    </source>
</evidence>
<dbReference type="FunCoup" id="A0A482XLP5">
    <property type="interactions" value="1292"/>
</dbReference>
<feature type="domain" description="POPLD" evidence="5">
    <location>
        <begin position="448"/>
        <end position="536"/>
    </location>
</feature>
<organism evidence="7 8">
    <name type="scientific">Laodelphax striatellus</name>
    <name type="common">Small brown planthopper</name>
    <name type="synonym">Delphax striatella</name>
    <dbReference type="NCBI Taxonomy" id="195883"/>
    <lineage>
        <taxon>Eukaryota</taxon>
        <taxon>Metazoa</taxon>
        <taxon>Ecdysozoa</taxon>
        <taxon>Arthropoda</taxon>
        <taxon>Hexapoda</taxon>
        <taxon>Insecta</taxon>
        <taxon>Pterygota</taxon>
        <taxon>Neoptera</taxon>
        <taxon>Paraneoptera</taxon>
        <taxon>Hemiptera</taxon>
        <taxon>Auchenorrhyncha</taxon>
        <taxon>Fulgoroidea</taxon>
        <taxon>Delphacidae</taxon>
        <taxon>Criomorphinae</taxon>
        <taxon>Laodelphax</taxon>
    </lineage>
</organism>
<protein>
    <submittedName>
        <fullName evidence="7">Uncharacterized protein</fullName>
    </submittedName>
</protein>
<evidence type="ECO:0000256" key="3">
    <source>
        <dbReference type="ARBA" id="ARBA00023242"/>
    </source>
</evidence>
<dbReference type="GO" id="GO:0001682">
    <property type="term" value="P:tRNA 5'-leader removal"/>
    <property type="evidence" value="ECO:0007669"/>
    <property type="project" value="InterPro"/>
</dbReference>
<evidence type="ECO:0000313" key="7">
    <source>
        <dbReference type="EMBL" id="RZF46470.1"/>
    </source>
</evidence>
<sequence>MQRRVMSHNPKRFPRRLREAHIDMQLKSGIPNVVKTPSRKYRRRPQNLLQEYNRRQRRFVWLETHIWHAKRFHMVEKWGYKLANFPNDKSFRACYRACKEHCLLQDISYFSCIEIVGELDNILKGLNQLTSTECGLTFGAKCSLQGTRECSTTVFRVKAYPNGVIGTVKFMWKPPGNDSRRTLWVWCHAAYYSELFDELVKVFSLKNIHDCEEMDVDCDANEKSESENSLVSKIPKYTSTDCDVTVSQLKDTLNRFRLTGPLSQPILTDLLRVIDPDKMSVSVTDSTMENSRLSWAHSLLDQPETVEILKKKRDFWDKMKLFTEPSQLPPHSVIPLTVSDPRYHMPQIRTKLVSDSEGQSGIWPLKTIPADFVQDNGMWEPSIRDKSRSEKLSTAELNLIKSDQLVPGACDFDNLAPASYLPVILIQNPGFRPQFTKKGGGGSSWGGGWDVVAPAGWAMPLWLGMAWRGARVGGLRASASMAREAGTLCLPPDSAAGQMCDAAERAAKTDAFFRKPPAKRPNYIKLGIPTPFHRPWKELIRDWNDSENTPSTFCVLRSIAALQNLNSLLQELRNLSSSALNEKLLEIGLEVSSFLVAVNVRMCKRGNLCENSTLCLPLMEDVEKLKENGGFMGPVEPSHVDIYEDERRSARETHQKQMIRLRKKRKAAKDKNSAETLKVLKETTDLKVKEERALMQRLWLPTEIGNLRNGCSREVMGFLENGAFSYKEACSTGQGYVALTALLKFCSHWKTVAPSKYPLILVRSPFSYQYSFAELSIIL</sequence>
<dbReference type="InterPro" id="IPR039182">
    <property type="entry name" value="Pop1"/>
</dbReference>
<comment type="caution">
    <text evidence="7">The sequence shown here is derived from an EMBL/GenBank/DDBJ whole genome shotgun (WGS) entry which is preliminary data.</text>
</comment>
<reference evidence="7 8" key="1">
    <citation type="journal article" date="2017" name="Gigascience">
        <title>Genome sequence of the small brown planthopper, Laodelphax striatellus.</title>
        <authorList>
            <person name="Zhu J."/>
            <person name="Jiang F."/>
            <person name="Wang X."/>
            <person name="Yang P."/>
            <person name="Bao Y."/>
            <person name="Zhao W."/>
            <person name="Wang W."/>
            <person name="Lu H."/>
            <person name="Wang Q."/>
            <person name="Cui N."/>
            <person name="Li J."/>
            <person name="Chen X."/>
            <person name="Luo L."/>
            <person name="Yu J."/>
            <person name="Kang L."/>
            <person name="Cui F."/>
        </authorList>
    </citation>
    <scope>NUCLEOTIDE SEQUENCE [LARGE SCALE GENOMIC DNA]</scope>
    <source>
        <strain evidence="7">Lst14</strain>
    </source>
</reference>
<dbReference type="Gene3D" id="3.30.1360.120">
    <property type="entry name" value="Probable tRNA modification gtpase trme, domain 1"/>
    <property type="match status" value="1"/>
</dbReference>
<dbReference type="STRING" id="195883.A0A482XLP5"/>
<feature type="domain" description="Pop1 N-terminal" evidence="4">
    <location>
        <begin position="46"/>
        <end position="117"/>
    </location>
</feature>
<evidence type="ECO:0000256" key="1">
    <source>
        <dbReference type="ARBA" id="ARBA00004123"/>
    </source>
</evidence>
<dbReference type="PANTHER" id="PTHR22731">
    <property type="entry name" value="RIBONUCLEASES P/MRP PROTEIN SUBUNIT POP1"/>
    <property type="match status" value="1"/>
</dbReference>
<evidence type="ECO:0000313" key="8">
    <source>
        <dbReference type="Proteomes" id="UP000291343"/>
    </source>
</evidence>
<dbReference type="Pfam" id="PF22770">
    <property type="entry name" value="POP1_C"/>
    <property type="match status" value="1"/>
</dbReference>
<dbReference type="InterPro" id="IPR009723">
    <property type="entry name" value="Pop1_N"/>
</dbReference>
<evidence type="ECO:0000259" key="4">
    <source>
        <dbReference type="Pfam" id="PF06978"/>
    </source>
</evidence>
<dbReference type="Pfam" id="PF08170">
    <property type="entry name" value="POPLD"/>
    <property type="match status" value="1"/>
</dbReference>
<dbReference type="SUPFAM" id="SSF103025">
    <property type="entry name" value="Folate-binding domain"/>
    <property type="match status" value="1"/>
</dbReference>
<keyword evidence="3" id="KW-0539">Nucleus</keyword>
<dbReference type="OrthoDB" id="442863at2759"/>
<name>A0A482XLP5_LAOST</name>
<keyword evidence="8" id="KW-1185">Reference proteome</keyword>
<dbReference type="Pfam" id="PF06978">
    <property type="entry name" value="POP1_N"/>
    <property type="match status" value="1"/>
</dbReference>
<accession>A0A482XLP5</accession>